<reference evidence="1" key="1">
    <citation type="submission" date="2019-08" db="EMBL/GenBank/DDBJ databases">
        <authorList>
            <person name="Kucharzyk K."/>
            <person name="Murdoch R.W."/>
            <person name="Higgins S."/>
            <person name="Loffler F."/>
        </authorList>
    </citation>
    <scope>NUCLEOTIDE SEQUENCE</scope>
</reference>
<proteinExistence type="predicted"/>
<protein>
    <submittedName>
        <fullName evidence="1">Uncharacterized protein</fullName>
    </submittedName>
</protein>
<sequence>MLKLNVVKNVIISKVTEVASPSKPSVKFTALVVAT</sequence>
<comment type="caution">
    <text evidence="1">The sequence shown here is derived from an EMBL/GenBank/DDBJ whole genome shotgun (WGS) entry which is preliminary data.</text>
</comment>
<dbReference type="AlphaFoldDB" id="A0A645HAT1"/>
<name>A0A645HAT1_9ZZZZ</name>
<evidence type="ECO:0000313" key="1">
    <source>
        <dbReference type="EMBL" id="MPN36137.1"/>
    </source>
</evidence>
<organism evidence="1">
    <name type="scientific">bioreactor metagenome</name>
    <dbReference type="NCBI Taxonomy" id="1076179"/>
    <lineage>
        <taxon>unclassified sequences</taxon>
        <taxon>metagenomes</taxon>
        <taxon>ecological metagenomes</taxon>
    </lineage>
</organism>
<accession>A0A645HAT1</accession>
<dbReference type="EMBL" id="VSSQ01090098">
    <property type="protein sequence ID" value="MPN36137.1"/>
    <property type="molecule type" value="Genomic_DNA"/>
</dbReference>
<gene>
    <name evidence="1" type="ORF">SDC9_183643</name>
</gene>